<feature type="transmembrane region" description="Helical" evidence="1">
    <location>
        <begin position="389"/>
        <end position="407"/>
    </location>
</feature>
<name>A0A2W5WYK2_9MICO</name>
<feature type="transmembrane region" description="Helical" evidence="1">
    <location>
        <begin position="329"/>
        <end position="352"/>
    </location>
</feature>
<sequence length="694" mass="71878">MGALFVVVDQGYDARIARDAARTPHVVDPSTPAAQDAVAWYTWRGDALGVLDAQVLYLAVTDPGAPPPPGLPEWPAAGDVWASPALLELEGSQAYVARYGSLAGVIQLASLVDDGERIAYVGVRAEDVTPPHHWVPITGFGVEPRADGGGYLGAALYHGTKRSLVMGLVLFGVAPALVAAIALLSLGAEERRRHLAQVQAMGGSPRQLRAALLRVFLGPAAVGSGLVTLLLVASTYCTWRVPIAGISVPGADYGSLTGIGALLAVGLLAAAAVVALVLWLHRAATLPRVGQGSAPRPVGARGLWVLLLCVDLALANWGYAFFYTTDPSLASFISLSACAVALVLLVPTMGVVTSGLGRVLGALALRTGSGPVLVGAREVQHVPRATTRITSVIAMAIVLSAQLQVWGSQSAPSFREAVASDRVNADLSMLVDLSTEERAARARLFDDRPAGTGFVALGGEGLPDRVLGDCEVLVHVFGECPESPKPLEAFRGAAAPQVWLWGLAPDAVVERADGDALAEATLLAAVSLDGRPISQDALLRELGQRVLPPPRVAIPQEETIVGAWLGVDKARWYAVGGLLALVISLALAALSSLAEVEKMAARHGVVAFYGARRRHFLSFALTLVGVPAAVAAALGACVAVLMSWAPTSVPGAVVRMPFDSVLLMLAVAAVYSAGVSVVAALRIAGRRGARALSV</sequence>
<comment type="caution">
    <text evidence="2">The sequence shown here is derived from an EMBL/GenBank/DDBJ whole genome shotgun (WGS) entry which is preliminary data.</text>
</comment>
<evidence type="ECO:0008006" key="4">
    <source>
        <dbReference type="Google" id="ProtNLM"/>
    </source>
</evidence>
<evidence type="ECO:0000313" key="3">
    <source>
        <dbReference type="Proteomes" id="UP000248783"/>
    </source>
</evidence>
<accession>A0A2W5WYK2</accession>
<evidence type="ECO:0000256" key="1">
    <source>
        <dbReference type="SAM" id="Phobius"/>
    </source>
</evidence>
<feature type="transmembrane region" description="Helical" evidence="1">
    <location>
        <begin position="164"/>
        <end position="186"/>
    </location>
</feature>
<dbReference type="Proteomes" id="UP000248783">
    <property type="component" value="Unassembled WGS sequence"/>
</dbReference>
<dbReference type="EMBL" id="QKWH01000004">
    <property type="protein sequence ID" value="PZR53406.1"/>
    <property type="molecule type" value="Genomic_DNA"/>
</dbReference>
<reference evidence="2 3" key="1">
    <citation type="submission" date="2018-06" db="EMBL/GenBank/DDBJ databases">
        <title>Whole genome sequencing of a novel hydrocarbon degrading bacterial strain, PW21 isolated from oil contaminated produced water sample.</title>
        <authorList>
            <person name="Nagkirti P."/>
            <person name="Shaikh A."/>
            <person name="Gowdaman V."/>
            <person name="Engineer A.E."/>
            <person name="Dagar S."/>
            <person name="Dhakephalkar P.K."/>
        </authorList>
    </citation>
    <scope>NUCLEOTIDE SEQUENCE [LARGE SCALE GENOMIC DNA]</scope>
    <source>
        <strain evidence="2 3">PW21</strain>
    </source>
</reference>
<keyword evidence="1" id="KW-0472">Membrane</keyword>
<organism evidence="2 3">
    <name type="scientific">Xylanimonas oleitrophica</name>
    <dbReference type="NCBI Taxonomy" id="2607479"/>
    <lineage>
        <taxon>Bacteria</taxon>
        <taxon>Bacillati</taxon>
        <taxon>Actinomycetota</taxon>
        <taxon>Actinomycetes</taxon>
        <taxon>Micrococcales</taxon>
        <taxon>Promicromonosporaceae</taxon>
        <taxon>Xylanimonas</taxon>
    </lineage>
</organism>
<feature type="transmembrane region" description="Helical" evidence="1">
    <location>
        <begin position="256"/>
        <end position="281"/>
    </location>
</feature>
<keyword evidence="1" id="KW-0812">Transmembrane</keyword>
<protein>
    <recommendedName>
        <fullName evidence="4">FtsX-like permease family protein</fullName>
    </recommendedName>
</protein>
<evidence type="ECO:0000313" key="2">
    <source>
        <dbReference type="EMBL" id="PZR53406.1"/>
    </source>
</evidence>
<feature type="transmembrane region" description="Helical" evidence="1">
    <location>
        <begin position="302"/>
        <end position="323"/>
    </location>
</feature>
<keyword evidence="1" id="KW-1133">Transmembrane helix</keyword>
<dbReference type="AlphaFoldDB" id="A0A2W5WYK2"/>
<gene>
    <name evidence="2" type="ORF">DNL40_07795</name>
</gene>
<feature type="transmembrane region" description="Helical" evidence="1">
    <location>
        <begin position="661"/>
        <end position="684"/>
    </location>
</feature>
<proteinExistence type="predicted"/>
<keyword evidence="3" id="KW-1185">Reference proteome</keyword>
<feature type="transmembrane region" description="Helical" evidence="1">
    <location>
        <begin position="211"/>
        <end position="236"/>
    </location>
</feature>
<feature type="transmembrane region" description="Helical" evidence="1">
    <location>
        <begin position="572"/>
        <end position="594"/>
    </location>
</feature>
<feature type="transmembrane region" description="Helical" evidence="1">
    <location>
        <begin position="615"/>
        <end position="641"/>
    </location>
</feature>